<dbReference type="RefSeq" id="WP_109689122.1">
    <property type="nucleotide sequence ID" value="NZ_QGGL01000008.1"/>
</dbReference>
<sequence length="377" mass="42190">MSHIVLLSESIGSGHERAATAVEEALRAHEPLVQITRLNLLDTFRPLAARISRAVYYRALQHSPKLWGAWYEWQREKEWHAMVRNLIRQSLHRDVGKWLQELQPDVIVCTHPIPALLIAEMKRQGLRVPLCTVVTDYDMHGYWMHPAVDLYCLPLTEMAEEIEPRIGDHAEVRVTGIPISSRFAEAFTLTQHRTTHERKKILISGGGWGLGVVPMVEQIAGSGLEADVTIVCGTNRSLFHEMKARCEGLSHVAVHGFSEQMESLMAQSDVLVTKPGGLTMSEALAMELPMVLYSPVGGQESRNGHLMARLSVALAAHSARDLTQHVQRLVGCDLTRQQMVRSMAQIRRPLAALDVAAAVLEIRRSRSGKQRRTPTRV</sequence>
<keyword evidence="2" id="KW-0328">Glycosyltransferase</keyword>
<dbReference type="Proteomes" id="UP000245634">
    <property type="component" value="Unassembled WGS sequence"/>
</dbReference>
<dbReference type="Gene3D" id="3.40.50.2000">
    <property type="entry name" value="Glycogen Phosphorylase B"/>
    <property type="match status" value="1"/>
</dbReference>
<organism evidence="6 7">
    <name type="scientific">Tumebacillus permanentifrigoris</name>
    <dbReference type="NCBI Taxonomy" id="378543"/>
    <lineage>
        <taxon>Bacteria</taxon>
        <taxon>Bacillati</taxon>
        <taxon>Bacillota</taxon>
        <taxon>Bacilli</taxon>
        <taxon>Bacillales</taxon>
        <taxon>Alicyclobacillaceae</taxon>
        <taxon>Tumebacillus</taxon>
    </lineage>
</organism>
<dbReference type="AlphaFoldDB" id="A0A316DB40"/>
<evidence type="ECO:0000313" key="6">
    <source>
        <dbReference type="EMBL" id="PWK13121.1"/>
    </source>
</evidence>
<name>A0A316DB40_9BACL</name>
<evidence type="ECO:0000259" key="5">
    <source>
        <dbReference type="Pfam" id="PF06925"/>
    </source>
</evidence>
<dbReference type="GO" id="GO:0016758">
    <property type="term" value="F:hexosyltransferase activity"/>
    <property type="evidence" value="ECO:0007669"/>
    <property type="project" value="InterPro"/>
</dbReference>
<dbReference type="GO" id="GO:0009247">
    <property type="term" value="P:glycolipid biosynthetic process"/>
    <property type="evidence" value="ECO:0007669"/>
    <property type="project" value="InterPro"/>
</dbReference>
<proteinExistence type="inferred from homology"/>
<dbReference type="InterPro" id="IPR050519">
    <property type="entry name" value="Glycosyltransf_28_UgtP"/>
</dbReference>
<protein>
    <submittedName>
        <fullName evidence="6">Processive 1,2-diacylglycerol beta-glucosyltransferase</fullName>
    </submittedName>
</protein>
<dbReference type="Pfam" id="PF00534">
    <property type="entry name" value="Glycos_transf_1"/>
    <property type="match status" value="1"/>
</dbReference>
<dbReference type="OrthoDB" id="9815663at2"/>
<feature type="domain" description="Glycosyl transferase family 1" evidence="4">
    <location>
        <begin position="230"/>
        <end position="340"/>
    </location>
</feature>
<dbReference type="GO" id="GO:0016020">
    <property type="term" value="C:membrane"/>
    <property type="evidence" value="ECO:0007669"/>
    <property type="project" value="GOC"/>
</dbReference>
<evidence type="ECO:0000313" key="7">
    <source>
        <dbReference type="Proteomes" id="UP000245634"/>
    </source>
</evidence>
<dbReference type="PANTHER" id="PTHR43025:SF3">
    <property type="entry name" value="MONOGALACTOSYLDIACYLGLYCEROL SYNTHASE 1, CHLOROPLASTIC"/>
    <property type="match status" value="1"/>
</dbReference>
<evidence type="ECO:0000256" key="3">
    <source>
        <dbReference type="ARBA" id="ARBA00022679"/>
    </source>
</evidence>
<dbReference type="PANTHER" id="PTHR43025">
    <property type="entry name" value="MONOGALACTOSYLDIACYLGLYCEROL SYNTHASE"/>
    <property type="match status" value="1"/>
</dbReference>
<gene>
    <name evidence="6" type="ORF">C7459_108141</name>
</gene>
<dbReference type="SUPFAM" id="SSF53756">
    <property type="entry name" value="UDP-Glycosyltransferase/glycogen phosphorylase"/>
    <property type="match status" value="1"/>
</dbReference>
<comment type="caution">
    <text evidence="6">The sequence shown here is derived from an EMBL/GenBank/DDBJ whole genome shotgun (WGS) entry which is preliminary data.</text>
</comment>
<dbReference type="InterPro" id="IPR001296">
    <property type="entry name" value="Glyco_trans_1"/>
</dbReference>
<keyword evidence="3 6" id="KW-0808">Transferase</keyword>
<feature type="domain" description="Diacylglycerol glucosyltransferase N-terminal" evidence="5">
    <location>
        <begin position="15"/>
        <end position="179"/>
    </location>
</feature>
<keyword evidence="7" id="KW-1185">Reference proteome</keyword>
<accession>A0A316DB40</accession>
<reference evidence="6 7" key="1">
    <citation type="submission" date="2018-05" db="EMBL/GenBank/DDBJ databases">
        <title>Genomic Encyclopedia of Type Strains, Phase IV (KMG-IV): sequencing the most valuable type-strain genomes for metagenomic binning, comparative biology and taxonomic classification.</title>
        <authorList>
            <person name="Goeker M."/>
        </authorList>
    </citation>
    <scope>NUCLEOTIDE SEQUENCE [LARGE SCALE GENOMIC DNA]</scope>
    <source>
        <strain evidence="6 7">DSM 18773</strain>
    </source>
</reference>
<comment type="similarity">
    <text evidence="1">Belongs to the glycosyltransferase 28 family.</text>
</comment>
<evidence type="ECO:0000256" key="1">
    <source>
        <dbReference type="ARBA" id="ARBA00006962"/>
    </source>
</evidence>
<dbReference type="EMBL" id="QGGL01000008">
    <property type="protein sequence ID" value="PWK13121.1"/>
    <property type="molecule type" value="Genomic_DNA"/>
</dbReference>
<evidence type="ECO:0000259" key="4">
    <source>
        <dbReference type="Pfam" id="PF00534"/>
    </source>
</evidence>
<evidence type="ECO:0000256" key="2">
    <source>
        <dbReference type="ARBA" id="ARBA00022676"/>
    </source>
</evidence>
<dbReference type="Pfam" id="PF06925">
    <property type="entry name" value="MGDG_synth"/>
    <property type="match status" value="1"/>
</dbReference>
<dbReference type="InterPro" id="IPR009695">
    <property type="entry name" value="Diacylglyc_glucosyltr_N"/>
</dbReference>